<protein>
    <submittedName>
        <fullName evidence="1">Uncharacterized protein</fullName>
    </submittedName>
</protein>
<accession>A0A1T5EGB9</accession>
<keyword evidence="2" id="KW-1185">Reference proteome</keyword>
<dbReference type="EMBL" id="FUYS01000009">
    <property type="protein sequence ID" value="SKB82730.1"/>
    <property type="molecule type" value="Genomic_DNA"/>
</dbReference>
<dbReference type="AlphaFoldDB" id="A0A1T5EGB9"/>
<reference evidence="1 2" key="1">
    <citation type="submission" date="2017-02" db="EMBL/GenBank/DDBJ databases">
        <authorList>
            <person name="Peterson S.W."/>
        </authorList>
    </citation>
    <scope>NUCLEOTIDE SEQUENCE [LARGE SCALE GENOMIC DNA]</scope>
    <source>
        <strain evidence="1 2">DSM 22899</strain>
    </source>
</reference>
<dbReference type="STRING" id="623280.SAMN05660226_03307"/>
<proteinExistence type="predicted"/>
<organism evidence="1 2">
    <name type="scientific">Parapedobacter luteus</name>
    <dbReference type="NCBI Taxonomy" id="623280"/>
    <lineage>
        <taxon>Bacteria</taxon>
        <taxon>Pseudomonadati</taxon>
        <taxon>Bacteroidota</taxon>
        <taxon>Sphingobacteriia</taxon>
        <taxon>Sphingobacteriales</taxon>
        <taxon>Sphingobacteriaceae</taxon>
        <taxon>Parapedobacter</taxon>
    </lineage>
</organism>
<sequence>MAEMRESMFLALFYRGCNPMKALDGYHIQINPHFTLQSYNTFVVFKTGRSRFVIPNRLMLSFYKLLPYT</sequence>
<name>A0A1T5EGB9_9SPHI</name>
<evidence type="ECO:0000313" key="1">
    <source>
        <dbReference type="EMBL" id="SKB82730.1"/>
    </source>
</evidence>
<dbReference type="Proteomes" id="UP000190541">
    <property type="component" value="Unassembled WGS sequence"/>
</dbReference>
<gene>
    <name evidence="1" type="ORF">SAMN05660226_03307</name>
</gene>
<evidence type="ECO:0000313" key="2">
    <source>
        <dbReference type="Proteomes" id="UP000190541"/>
    </source>
</evidence>